<dbReference type="EMBL" id="BPLR01004649">
    <property type="protein sequence ID" value="GIX96427.1"/>
    <property type="molecule type" value="Genomic_DNA"/>
</dbReference>
<accession>A0AAV4PGF3</accession>
<dbReference type="Proteomes" id="UP001054945">
    <property type="component" value="Unassembled WGS sequence"/>
</dbReference>
<name>A0AAV4PGF3_CAEEX</name>
<sequence>MANSCLIEIRREIHVPDSWPSGNAEEKSEMANSITCLIENDEGTLKTNHSNLERFDDSYKLSMRALHFRLRRTRAG</sequence>
<comment type="caution">
    <text evidence="1">The sequence shown here is derived from an EMBL/GenBank/DDBJ whole genome shotgun (WGS) entry which is preliminary data.</text>
</comment>
<proteinExistence type="predicted"/>
<organism evidence="1 2">
    <name type="scientific">Caerostris extrusa</name>
    <name type="common">Bark spider</name>
    <name type="synonym">Caerostris bankana</name>
    <dbReference type="NCBI Taxonomy" id="172846"/>
    <lineage>
        <taxon>Eukaryota</taxon>
        <taxon>Metazoa</taxon>
        <taxon>Ecdysozoa</taxon>
        <taxon>Arthropoda</taxon>
        <taxon>Chelicerata</taxon>
        <taxon>Arachnida</taxon>
        <taxon>Araneae</taxon>
        <taxon>Araneomorphae</taxon>
        <taxon>Entelegynae</taxon>
        <taxon>Araneoidea</taxon>
        <taxon>Araneidae</taxon>
        <taxon>Caerostris</taxon>
    </lineage>
</organism>
<protein>
    <submittedName>
        <fullName evidence="1">Uncharacterized protein</fullName>
    </submittedName>
</protein>
<evidence type="ECO:0000313" key="2">
    <source>
        <dbReference type="Proteomes" id="UP001054945"/>
    </source>
</evidence>
<keyword evidence="2" id="KW-1185">Reference proteome</keyword>
<gene>
    <name evidence="1" type="ORF">CEXT_317391</name>
</gene>
<dbReference type="AlphaFoldDB" id="A0AAV4PGF3"/>
<evidence type="ECO:0000313" key="1">
    <source>
        <dbReference type="EMBL" id="GIX96427.1"/>
    </source>
</evidence>
<reference evidence="1 2" key="1">
    <citation type="submission" date="2021-06" db="EMBL/GenBank/DDBJ databases">
        <title>Caerostris extrusa draft genome.</title>
        <authorList>
            <person name="Kono N."/>
            <person name="Arakawa K."/>
        </authorList>
    </citation>
    <scope>NUCLEOTIDE SEQUENCE [LARGE SCALE GENOMIC DNA]</scope>
</reference>